<dbReference type="PANTHER" id="PTHR21500">
    <property type="entry name" value="TUBULIN-SPECIFIC CHAPERONE A"/>
    <property type="match status" value="1"/>
</dbReference>
<dbReference type="GO" id="GO:0007021">
    <property type="term" value="P:tubulin complex assembly"/>
    <property type="evidence" value="ECO:0007669"/>
    <property type="project" value="InterPro"/>
</dbReference>
<evidence type="ECO:0000313" key="2">
    <source>
        <dbReference type="EMBL" id="QHS83896.1"/>
    </source>
</evidence>
<sequence>MAEEIQKKLLIKKKIFKRLQKESFFYEDEIKEICKKIENMEIHDPTNYDINKKKEMLNETKNTLKVVNIKFSDAQKELFEFIEQHLEDGTINNELISDL</sequence>
<dbReference type="EMBL" id="MN738770">
    <property type="protein sequence ID" value="QHS83896.1"/>
    <property type="molecule type" value="Genomic_DNA"/>
</dbReference>
<dbReference type="InterPro" id="IPR036126">
    <property type="entry name" value="TBCA_sf"/>
</dbReference>
<dbReference type="InterPro" id="IPR004226">
    <property type="entry name" value="TBCA"/>
</dbReference>
<dbReference type="GO" id="GO:0005829">
    <property type="term" value="C:cytosol"/>
    <property type="evidence" value="ECO:0007669"/>
    <property type="project" value="TreeGrafter"/>
</dbReference>
<dbReference type="GO" id="GO:0048487">
    <property type="term" value="F:beta-tubulin binding"/>
    <property type="evidence" value="ECO:0007669"/>
    <property type="project" value="InterPro"/>
</dbReference>
<dbReference type="GO" id="GO:0015630">
    <property type="term" value="C:microtubule cytoskeleton"/>
    <property type="evidence" value="ECO:0007669"/>
    <property type="project" value="TreeGrafter"/>
</dbReference>
<dbReference type="Gene3D" id="1.20.58.90">
    <property type="match status" value="1"/>
</dbReference>
<reference evidence="2" key="1">
    <citation type="journal article" date="2020" name="Nature">
        <title>Giant virus diversity and host interactions through global metagenomics.</title>
        <authorList>
            <person name="Schulz F."/>
            <person name="Roux S."/>
            <person name="Paez-Espino D."/>
            <person name="Jungbluth S."/>
            <person name="Walsh D.A."/>
            <person name="Denef V.J."/>
            <person name="McMahon K.D."/>
            <person name="Konstantinidis K.T."/>
            <person name="Eloe-Fadrosh E.A."/>
            <person name="Kyrpides N.C."/>
            <person name="Woyke T."/>
        </authorList>
    </citation>
    <scope>NUCLEOTIDE SEQUENCE</scope>
    <source>
        <strain evidence="2">GVMAG-S-ERX555965-48</strain>
    </source>
</reference>
<name>A0A6C0AWE9_9ZZZZ</name>
<organism evidence="2">
    <name type="scientific">viral metagenome</name>
    <dbReference type="NCBI Taxonomy" id="1070528"/>
    <lineage>
        <taxon>unclassified sequences</taxon>
        <taxon>metagenomes</taxon>
        <taxon>organismal metagenomes</taxon>
    </lineage>
</organism>
<dbReference type="PANTHER" id="PTHR21500:SF0">
    <property type="entry name" value="TUBULIN-SPECIFIC CHAPERONE A"/>
    <property type="match status" value="1"/>
</dbReference>
<proteinExistence type="predicted"/>
<dbReference type="GO" id="GO:0007023">
    <property type="term" value="P:post-chaperonin tubulin folding pathway"/>
    <property type="evidence" value="ECO:0007669"/>
    <property type="project" value="InterPro"/>
</dbReference>
<accession>A0A6C0AWE9</accession>
<protein>
    <recommendedName>
        <fullName evidence="3">Tubulin-specific chaperone A</fullName>
    </recommendedName>
</protein>
<keyword evidence="1" id="KW-0143">Chaperone</keyword>
<evidence type="ECO:0008006" key="3">
    <source>
        <dbReference type="Google" id="ProtNLM"/>
    </source>
</evidence>
<dbReference type="AlphaFoldDB" id="A0A6C0AWE9"/>
<dbReference type="Pfam" id="PF02970">
    <property type="entry name" value="TBCA"/>
    <property type="match status" value="1"/>
</dbReference>
<dbReference type="SUPFAM" id="SSF46988">
    <property type="entry name" value="Tubulin chaperone cofactor A"/>
    <property type="match status" value="1"/>
</dbReference>
<evidence type="ECO:0000256" key="1">
    <source>
        <dbReference type="ARBA" id="ARBA00023186"/>
    </source>
</evidence>